<dbReference type="Proteomes" id="UP000462931">
    <property type="component" value="Unassembled WGS sequence"/>
</dbReference>
<reference evidence="2 3" key="1">
    <citation type="submission" date="2019-11" db="EMBL/GenBank/DDBJ databases">
        <authorList>
            <person name="Cheng Q."/>
            <person name="Yang Z."/>
        </authorList>
    </citation>
    <scope>NUCLEOTIDE SEQUENCE [LARGE SCALE GENOMIC DNA]</scope>
    <source>
        <strain evidence="2 3">HX-22-1</strain>
    </source>
</reference>
<gene>
    <name evidence="2" type="ORF">GJJ64_07050</name>
</gene>
<dbReference type="Pfam" id="PF18730">
    <property type="entry name" value="HEPN_Cthe2314"/>
    <property type="match status" value="1"/>
</dbReference>
<name>A0A7K0FLT8_9SPHI</name>
<dbReference type="InterPro" id="IPR041394">
    <property type="entry name" value="HEPN_Cthe2314"/>
</dbReference>
<protein>
    <recommendedName>
        <fullName evidence="1">Cthe-2314-like HEPN domain-containing protein</fullName>
    </recommendedName>
</protein>
<sequence>MGKKEEFYYLANPFSIDLITSLSKAIKTFDQRDGYQSGRNNHHLLSPKEKYISYVSKVHSNLIEVNNQISYLKIFIRRYPFKQYYTKNGITEVEYIQYHMEVLFHKIHTVLEIMKLLLNKVYDLKISDRDCNWITLCKHVDKKELSMKHLNSFYKTFELIIESRHLSSHRGIFFDEQKNKIEIDLGFSLYKFEHNGYKVDDETKKIFPLRFIEYEIKQYKKSKVILVEKVVEYKEMILKEFLRSLYPEFIKQQKLKG</sequence>
<organism evidence="2 3">
    <name type="scientific">Pedobacter puniceum</name>
    <dbReference type="NCBI Taxonomy" id="2666136"/>
    <lineage>
        <taxon>Bacteria</taxon>
        <taxon>Pseudomonadati</taxon>
        <taxon>Bacteroidota</taxon>
        <taxon>Sphingobacteriia</taxon>
        <taxon>Sphingobacteriales</taxon>
        <taxon>Sphingobacteriaceae</taxon>
        <taxon>Pedobacter</taxon>
    </lineage>
</organism>
<evidence type="ECO:0000259" key="1">
    <source>
        <dbReference type="Pfam" id="PF18730"/>
    </source>
</evidence>
<dbReference type="RefSeq" id="WP_154287018.1">
    <property type="nucleotide sequence ID" value="NZ_WKJI01000002.1"/>
</dbReference>
<proteinExistence type="predicted"/>
<dbReference type="EMBL" id="WKJI01000002">
    <property type="protein sequence ID" value="MRX46936.1"/>
    <property type="molecule type" value="Genomic_DNA"/>
</dbReference>
<evidence type="ECO:0000313" key="3">
    <source>
        <dbReference type="Proteomes" id="UP000462931"/>
    </source>
</evidence>
<comment type="caution">
    <text evidence="2">The sequence shown here is derived from an EMBL/GenBank/DDBJ whole genome shotgun (WGS) entry which is preliminary data.</text>
</comment>
<feature type="domain" description="Cthe-2314-like HEPN" evidence="1">
    <location>
        <begin position="54"/>
        <end position="181"/>
    </location>
</feature>
<dbReference type="AlphaFoldDB" id="A0A7K0FLT8"/>
<keyword evidence="3" id="KW-1185">Reference proteome</keyword>
<accession>A0A7K0FLT8</accession>
<evidence type="ECO:0000313" key="2">
    <source>
        <dbReference type="EMBL" id="MRX46936.1"/>
    </source>
</evidence>